<sequence>MTAHRLNKYTTNEIELLEFVDRGSSKNFFESHKLATILEESLPFITQSSHYGIPDTLAYLVFLQQHSNENRLQISKDWFNQRSTLSLSLHENIINWLETNESYVLPDGTSITTFKITSDAQHEILKCCSERSKWKKAAYLFAAAKILQREIYVVLFNGSNKNVLHFKHQSHDNPNPCSPFIIGLQSNGIFLPLLEKNNKIRSLGALVTDHVRQLHGASQTVNNSNILLTSTTIDNELYQITEAHIESVDYNATRIDVKLIWLHSTAPHLIQKTLKTVELLDWDIANKYNNSVTKKAKECIKLLLDNVYQPLQNQAKALLVETQDHLIEISARRDKLEQDQGAQDYYEEYMRHDSDIDESEDTGELVNDDQSDDSDDQPKPGNSYSLDTLEDDEKSVTETKHGIKSVIKDFGRAIKDQRLLPSTDLDDLCESIDEASNKVSEHDNRIRKYPDDDDDDDQFAKGSPANSEHEIDTITERNFISLDSILETENIVKIIEKNIDETNKKLAQYESYMADNKNDLINKEHRKMVLIINKYVLQYGHTKRCPSLYFIYAGFELLYIGLTTTMVSRFSSGHSAFTKLLNPIYCHQPFRICFFALDINGIAIESSDSSTSPNMIQSTIASNSKKRPKTNEEQLLICIEQLLINHFKPKLNTQGIHNLHGEKNFTDFIQRIRIQIPLIFLSPYPEFIKNGIQDIITIERK</sequence>
<dbReference type="Proteomes" id="UP000663873">
    <property type="component" value="Unassembled WGS sequence"/>
</dbReference>
<evidence type="ECO:0000313" key="5">
    <source>
        <dbReference type="EMBL" id="CAF3408732.1"/>
    </source>
</evidence>
<evidence type="ECO:0000313" key="8">
    <source>
        <dbReference type="EMBL" id="CAF4587048.1"/>
    </source>
</evidence>
<dbReference type="EMBL" id="CAJNYD010001955">
    <property type="protein sequence ID" value="CAF3383607.1"/>
    <property type="molecule type" value="Genomic_DNA"/>
</dbReference>
<evidence type="ECO:0000256" key="1">
    <source>
        <dbReference type="SAM" id="Coils"/>
    </source>
</evidence>
<dbReference type="Proteomes" id="UP000663825">
    <property type="component" value="Unassembled WGS sequence"/>
</dbReference>
<gene>
    <name evidence="6" type="ORF">FME351_LOCUS32160</name>
    <name evidence="5" type="ORF">GRG538_LOCUS10699</name>
    <name evidence="7" type="ORF">HFQ381_LOCUS31664</name>
    <name evidence="4" type="ORF">LUA448_LOCUS16003</name>
    <name evidence="10" type="ORF">QYT958_LOCUS30608</name>
    <name evidence="3" type="ORF">TIS948_LOCUS15219</name>
    <name evidence="9" type="ORF">TSG867_LOCUS31675</name>
    <name evidence="8" type="ORF">UJA718_LOCUS30819</name>
</gene>
<proteinExistence type="predicted"/>
<dbReference type="EMBL" id="CAJNYU010004592">
    <property type="protein sequence ID" value="CAF3774764.1"/>
    <property type="molecule type" value="Genomic_DNA"/>
</dbReference>
<dbReference type="Proteomes" id="UP000663869">
    <property type="component" value="Unassembled WGS sequence"/>
</dbReference>
<dbReference type="EMBL" id="CAJOBR010009860">
    <property type="protein sequence ID" value="CAF4897583.1"/>
    <property type="molecule type" value="Genomic_DNA"/>
</dbReference>
<feature type="region of interest" description="Disordered" evidence="2">
    <location>
        <begin position="436"/>
        <end position="468"/>
    </location>
</feature>
<feature type="compositionally biased region" description="Basic and acidic residues" evidence="2">
    <location>
        <begin position="436"/>
        <end position="450"/>
    </location>
</feature>
<dbReference type="Proteomes" id="UP000663872">
    <property type="component" value="Unassembled WGS sequence"/>
</dbReference>
<feature type="region of interest" description="Disordered" evidence="2">
    <location>
        <begin position="352"/>
        <end position="398"/>
    </location>
</feature>
<dbReference type="Proteomes" id="UP000663851">
    <property type="component" value="Unassembled WGS sequence"/>
</dbReference>
<accession>A0A818APP9</accession>
<evidence type="ECO:0000313" key="3">
    <source>
        <dbReference type="EMBL" id="CAF3251159.1"/>
    </source>
</evidence>
<evidence type="ECO:0000313" key="4">
    <source>
        <dbReference type="EMBL" id="CAF3383607.1"/>
    </source>
</evidence>
<evidence type="ECO:0000313" key="10">
    <source>
        <dbReference type="EMBL" id="CAF4897583.1"/>
    </source>
</evidence>
<protein>
    <submittedName>
        <fullName evidence="5">Uncharacterized protein</fullName>
    </submittedName>
</protein>
<feature type="coiled-coil region" evidence="1">
    <location>
        <begin position="485"/>
        <end position="512"/>
    </location>
</feature>
<evidence type="ECO:0000313" key="7">
    <source>
        <dbReference type="EMBL" id="CAF4564643.1"/>
    </source>
</evidence>
<dbReference type="Proteomes" id="UP000663833">
    <property type="component" value="Unassembled WGS sequence"/>
</dbReference>
<reference evidence="5" key="1">
    <citation type="submission" date="2021-02" db="EMBL/GenBank/DDBJ databases">
        <authorList>
            <person name="Nowell W R."/>
        </authorList>
    </citation>
    <scope>NUCLEOTIDE SEQUENCE</scope>
</reference>
<dbReference type="Proteomes" id="UP000663848">
    <property type="component" value="Unassembled WGS sequence"/>
</dbReference>
<feature type="compositionally biased region" description="Acidic residues" evidence="2">
    <location>
        <begin position="355"/>
        <end position="375"/>
    </location>
</feature>
<name>A0A818APP9_9BILA</name>
<organism evidence="5 11">
    <name type="scientific">Rotaria socialis</name>
    <dbReference type="NCBI Taxonomy" id="392032"/>
    <lineage>
        <taxon>Eukaryota</taxon>
        <taxon>Metazoa</taxon>
        <taxon>Spiralia</taxon>
        <taxon>Gnathifera</taxon>
        <taxon>Rotifera</taxon>
        <taxon>Eurotatoria</taxon>
        <taxon>Bdelloidea</taxon>
        <taxon>Philodinida</taxon>
        <taxon>Philodinidae</taxon>
        <taxon>Rotaria</taxon>
    </lineage>
</organism>
<evidence type="ECO:0000256" key="2">
    <source>
        <dbReference type="SAM" id="MobiDB-lite"/>
    </source>
</evidence>
<comment type="caution">
    <text evidence="5">The sequence shown here is derived from an EMBL/GenBank/DDBJ whole genome shotgun (WGS) entry which is preliminary data.</text>
</comment>
<evidence type="ECO:0000313" key="6">
    <source>
        <dbReference type="EMBL" id="CAF3774764.1"/>
    </source>
</evidence>
<keyword evidence="1" id="KW-0175">Coiled coil</keyword>
<evidence type="ECO:0000313" key="9">
    <source>
        <dbReference type="EMBL" id="CAF4667393.1"/>
    </source>
</evidence>
<dbReference type="AlphaFoldDB" id="A0A818APP9"/>
<evidence type="ECO:0000313" key="12">
    <source>
        <dbReference type="Proteomes" id="UP000663873"/>
    </source>
</evidence>
<keyword evidence="12" id="KW-1185">Reference proteome</keyword>
<dbReference type="EMBL" id="CAJNXB010002441">
    <property type="protein sequence ID" value="CAF3251159.1"/>
    <property type="molecule type" value="Genomic_DNA"/>
</dbReference>
<dbReference type="EMBL" id="CAJOBP010017271">
    <property type="protein sequence ID" value="CAF4587048.1"/>
    <property type="molecule type" value="Genomic_DNA"/>
</dbReference>
<dbReference type="EMBL" id="CAJNYT010001403">
    <property type="protein sequence ID" value="CAF3408732.1"/>
    <property type="molecule type" value="Genomic_DNA"/>
</dbReference>
<dbReference type="Proteomes" id="UP000663862">
    <property type="component" value="Unassembled WGS sequence"/>
</dbReference>
<evidence type="ECO:0000313" key="11">
    <source>
        <dbReference type="Proteomes" id="UP000663872"/>
    </source>
</evidence>
<dbReference type="EMBL" id="CAJOBO010006678">
    <property type="protein sequence ID" value="CAF4564643.1"/>
    <property type="molecule type" value="Genomic_DNA"/>
</dbReference>
<dbReference type="EMBL" id="CAJOBQ010006136">
    <property type="protein sequence ID" value="CAF4667393.1"/>
    <property type="molecule type" value="Genomic_DNA"/>
</dbReference>
<dbReference type="OrthoDB" id="10496364at2759"/>